<evidence type="ECO:0000313" key="2">
    <source>
        <dbReference type="EMBL" id="KAB2600397.1"/>
    </source>
</evidence>
<keyword evidence="3" id="KW-1185">Reference proteome</keyword>
<sequence length="240" mass="28052">MCFSNQRPLQPLPNTYSPQESFDTTLEDTLKLLAQNNFQFQQSTSSIIQNHYLALTKLEIQVGQIVQAINEHQSDGDDQEEKEEQPKEALCAYFHSEVLAFYEDDEPYTPPKPYVPPIRFPGRFVKQKHDEPPIYVLEEIVPDIVFEALPQSSNPIEWFSKSMSDSPRCFKSFQVPYLESLEDDLLPFQDEKELKLDNETFLPSQTKEEDMVSHCIHKERRKRHHNQGLVEIQHTIFKVP</sequence>
<feature type="region of interest" description="Disordered" evidence="1">
    <location>
        <begin position="1"/>
        <end position="21"/>
    </location>
</feature>
<protein>
    <submittedName>
        <fullName evidence="2">Uncharacterized protein</fullName>
    </submittedName>
</protein>
<dbReference type="Proteomes" id="UP000327157">
    <property type="component" value="Chromosome 13"/>
</dbReference>
<dbReference type="EMBL" id="SMOL01000753">
    <property type="protein sequence ID" value="KAB2600397.1"/>
    <property type="molecule type" value="Genomic_DNA"/>
</dbReference>
<reference evidence="3" key="2">
    <citation type="submission" date="2019-10" db="EMBL/GenBank/DDBJ databases">
        <title>A de novo genome assembly of a pear dwarfing rootstock.</title>
        <authorList>
            <person name="Wang F."/>
            <person name="Wang J."/>
            <person name="Li S."/>
            <person name="Zhang Y."/>
            <person name="Fang M."/>
            <person name="Ma L."/>
            <person name="Zhao Y."/>
            <person name="Jiang S."/>
        </authorList>
    </citation>
    <scope>NUCLEOTIDE SEQUENCE [LARGE SCALE GENOMIC DNA]</scope>
</reference>
<organism evidence="2 3">
    <name type="scientific">Pyrus ussuriensis x Pyrus communis</name>
    <dbReference type="NCBI Taxonomy" id="2448454"/>
    <lineage>
        <taxon>Eukaryota</taxon>
        <taxon>Viridiplantae</taxon>
        <taxon>Streptophyta</taxon>
        <taxon>Embryophyta</taxon>
        <taxon>Tracheophyta</taxon>
        <taxon>Spermatophyta</taxon>
        <taxon>Magnoliopsida</taxon>
        <taxon>eudicotyledons</taxon>
        <taxon>Gunneridae</taxon>
        <taxon>Pentapetalae</taxon>
        <taxon>rosids</taxon>
        <taxon>fabids</taxon>
        <taxon>Rosales</taxon>
        <taxon>Rosaceae</taxon>
        <taxon>Amygdaloideae</taxon>
        <taxon>Maleae</taxon>
        <taxon>Pyrus</taxon>
    </lineage>
</organism>
<accession>A0A5N5FBP7</accession>
<comment type="caution">
    <text evidence="2">The sequence shown here is derived from an EMBL/GenBank/DDBJ whole genome shotgun (WGS) entry which is preliminary data.</text>
</comment>
<reference evidence="2 3" key="3">
    <citation type="submission" date="2019-11" db="EMBL/GenBank/DDBJ databases">
        <title>A de novo genome assembly of a pear dwarfing rootstock.</title>
        <authorList>
            <person name="Wang F."/>
            <person name="Wang J."/>
            <person name="Li S."/>
            <person name="Zhang Y."/>
            <person name="Fang M."/>
            <person name="Ma L."/>
            <person name="Zhao Y."/>
            <person name="Jiang S."/>
        </authorList>
    </citation>
    <scope>NUCLEOTIDE SEQUENCE [LARGE SCALE GENOMIC DNA]</scope>
    <source>
        <strain evidence="2">S2</strain>
        <tissue evidence="2">Leaf</tissue>
    </source>
</reference>
<proteinExistence type="predicted"/>
<evidence type="ECO:0000313" key="3">
    <source>
        <dbReference type="Proteomes" id="UP000327157"/>
    </source>
</evidence>
<gene>
    <name evidence="2" type="ORF">D8674_010668</name>
</gene>
<evidence type="ECO:0000256" key="1">
    <source>
        <dbReference type="SAM" id="MobiDB-lite"/>
    </source>
</evidence>
<dbReference type="AlphaFoldDB" id="A0A5N5FBP7"/>
<name>A0A5N5FBP7_9ROSA</name>
<reference evidence="2 3" key="1">
    <citation type="submission" date="2019-09" db="EMBL/GenBank/DDBJ databases">
        <authorList>
            <person name="Ou C."/>
        </authorList>
    </citation>
    <scope>NUCLEOTIDE SEQUENCE [LARGE SCALE GENOMIC DNA]</scope>
    <source>
        <strain evidence="2">S2</strain>
        <tissue evidence="2">Leaf</tissue>
    </source>
</reference>